<protein>
    <submittedName>
        <fullName evidence="2">Uncharacterized protein</fullName>
    </submittedName>
</protein>
<name>Q76Z08_9CAUD</name>
<evidence type="ECO:0000313" key="3">
    <source>
        <dbReference type="Proteomes" id="UP000002555"/>
    </source>
</evidence>
<dbReference type="KEGG" id="vg:2658171"/>
<proteinExistence type="predicted"/>
<reference evidence="2 3" key="1">
    <citation type="journal article" date="2001" name="J. Bacteriol.">
        <title>Phylogeny of the major head and tail genes of the wide-ranging T4-type bacteriophages.</title>
        <authorList>
            <person name="Tetart F."/>
            <person name="Desplats C."/>
            <person name="Kutateladze M."/>
            <person name="Monod C."/>
            <person name="Ackermann H.W."/>
            <person name="Krisch H.M."/>
        </authorList>
    </citation>
    <scope>NUCLEOTIDE SEQUENCE</scope>
</reference>
<dbReference type="OrthoDB" id="39653at10239"/>
<sequence>MIGLGILALNMTYTISIIISLHGAVFGETLQKRKNSFYFFVAFVWLVVLAQFGTKSVMFISN</sequence>
<organism evidence="2 3">
    <name type="scientific">Aeromonas phage Aeh1</name>
    <dbReference type="NCBI Taxonomy" id="2880362"/>
    <lineage>
        <taxon>Viruses</taxon>
        <taxon>Duplodnaviria</taxon>
        <taxon>Heunggongvirae</taxon>
        <taxon>Uroviricota</taxon>
        <taxon>Caudoviricetes</taxon>
        <taxon>Pantevenvirales</taxon>
        <taxon>Straboviridae</taxon>
        <taxon>Cinqassovirus</taxon>
        <taxon>Cinqassovirus aeh1</taxon>
    </lineage>
</organism>
<feature type="transmembrane region" description="Helical" evidence="1">
    <location>
        <begin position="6"/>
        <end position="25"/>
    </location>
</feature>
<dbReference type="RefSeq" id="NP_943961.1">
    <property type="nucleotide sequence ID" value="NC_005260.1"/>
</dbReference>
<feature type="transmembrane region" description="Helical" evidence="1">
    <location>
        <begin position="37"/>
        <end position="60"/>
    </location>
</feature>
<gene>
    <name evidence="2" type="ORF">Aeh1ORF078c</name>
</gene>
<keyword evidence="3" id="KW-1185">Reference proteome</keyword>
<keyword evidence="1" id="KW-1133">Transmembrane helix</keyword>
<keyword evidence="1" id="KW-0812">Transmembrane</keyword>
<keyword evidence="1" id="KW-0472">Membrane</keyword>
<dbReference type="EMBL" id="AY266303">
    <property type="protein sequence ID" value="AAQ17738.1"/>
    <property type="molecule type" value="Genomic_DNA"/>
</dbReference>
<dbReference type="Proteomes" id="UP000002555">
    <property type="component" value="Segment"/>
</dbReference>
<evidence type="ECO:0000256" key="1">
    <source>
        <dbReference type="SAM" id="Phobius"/>
    </source>
</evidence>
<accession>Q76Z08</accession>
<evidence type="ECO:0000313" key="2">
    <source>
        <dbReference type="EMBL" id="AAQ17738.1"/>
    </source>
</evidence>